<evidence type="ECO:0000313" key="7">
    <source>
        <dbReference type="EMBL" id="OGL53346.1"/>
    </source>
</evidence>
<dbReference type="FunFam" id="1.10.45.10:FF:000001">
    <property type="entry name" value="D-lactate dehydrogenase mitochondrial"/>
    <property type="match status" value="1"/>
</dbReference>
<keyword evidence="4" id="KW-0274">FAD</keyword>
<dbReference type="GO" id="GO:0071949">
    <property type="term" value="F:FAD binding"/>
    <property type="evidence" value="ECO:0007669"/>
    <property type="project" value="InterPro"/>
</dbReference>
<sequence length="458" mass="50220">MITPKILKEIESIVGKDDLLTEKEDRICYSYDATNLKFLPEAIIFPQNTEEISRILKIANREKIPVFPRGAGSGFSGGSLPVNGGVVLATSKMDRILELDEENLTVDVEPGVVTEKLQKFVEAKGLFYPPDPASLKFSTIGGNIAECSGGPRALKYGVTRDYVLGLEIVLPTGEIMSTGAKTAKSVVGYDLTRLMVGSEGTLGIITKATLRLIPLPEEKNTLLVLFKKIEAAALAVTNIIKSRVIPSTLEFMDSLSIKCVEDYLGLGLPEEAGALLLIEIDGFRGSVEIQGNKIAEICKTLNPVYIKIAVDLKEQENLWQARRTVSPAIAKLSPTKVNEDITVPRNKIPEMLERIQKIADDFKLKIVCFGHAGDGNIHVNIMTDRGNKEEMECVEEAVKRLFFETLEIGGTISGEHGIGLTKAPYLKMEIGDIGYETMKKIKNLIDPNNILNPGKMFL</sequence>
<dbReference type="SUPFAM" id="SSF56176">
    <property type="entry name" value="FAD-binding/transporter-associated domain-like"/>
    <property type="match status" value="1"/>
</dbReference>
<dbReference type="EMBL" id="MGDI01000025">
    <property type="protein sequence ID" value="OGL53346.1"/>
    <property type="molecule type" value="Genomic_DNA"/>
</dbReference>
<organism evidence="7 8">
    <name type="scientific">Candidatus Schekmanbacteria bacterium RIFCSPLOWO2_12_FULL_38_15</name>
    <dbReference type="NCBI Taxonomy" id="1817883"/>
    <lineage>
        <taxon>Bacteria</taxon>
        <taxon>Candidatus Schekmaniibacteriota</taxon>
    </lineage>
</organism>
<dbReference type="Gene3D" id="1.10.45.10">
    <property type="entry name" value="Vanillyl-alcohol Oxidase, Chain A, domain 4"/>
    <property type="match status" value="1"/>
</dbReference>
<dbReference type="InterPro" id="IPR051914">
    <property type="entry name" value="FAD-linked_OxidoTrans_Type4"/>
</dbReference>
<dbReference type="Pfam" id="PF02913">
    <property type="entry name" value="FAD-oxidase_C"/>
    <property type="match status" value="1"/>
</dbReference>
<evidence type="ECO:0000256" key="2">
    <source>
        <dbReference type="ARBA" id="ARBA00008000"/>
    </source>
</evidence>
<protein>
    <submittedName>
        <fullName evidence="7">Glycolate oxidase subunit GlcD</fullName>
    </submittedName>
</protein>
<dbReference type="STRING" id="1817883.A3G31_07530"/>
<comment type="similarity">
    <text evidence="2">Belongs to the FAD-binding oxidoreductase/transferase type 4 family.</text>
</comment>
<dbReference type="GO" id="GO:0016491">
    <property type="term" value="F:oxidoreductase activity"/>
    <property type="evidence" value="ECO:0007669"/>
    <property type="project" value="UniProtKB-KW"/>
</dbReference>
<reference evidence="7 8" key="1">
    <citation type="journal article" date="2016" name="Nat. Commun.">
        <title>Thousands of microbial genomes shed light on interconnected biogeochemical processes in an aquifer system.</title>
        <authorList>
            <person name="Anantharaman K."/>
            <person name="Brown C.T."/>
            <person name="Hug L.A."/>
            <person name="Sharon I."/>
            <person name="Castelle C.J."/>
            <person name="Probst A.J."/>
            <person name="Thomas B.C."/>
            <person name="Singh A."/>
            <person name="Wilkins M.J."/>
            <person name="Karaoz U."/>
            <person name="Brodie E.L."/>
            <person name="Williams K.H."/>
            <person name="Hubbard S.S."/>
            <person name="Banfield J.F."/>
        </authorList>
    </citation>
    <scope>NUCLEOTIDE SEQUENCE [LARGE SCALE GENOMIC DNA]</scope>
</reference>
<evidence type="ECO:0000259" key="6">
    <source>
        <dbReference type="PROSITE" id="PS51387"/>
    </source>
</evidence>
<dbReference type="PROSITE" id="PS51387">
    <property type="entry name" value="FAD_PCMH"/>
    <property type="match status" value="1"/>
</dbReference>
<dbReference type="PANTHER" id="PTHR42934">
    <property type="entry name" value="GLYCOLATE OXIDASE SUBUNIT GLCD"/>
    <property type="match status" value="1"/>
</dbReference>
<comment type="caution">
    <text evidence="7">The sequence shown here is derived from an EMBL/GenBank/DDBJ whole genome shotgun (WGS) entry which is preliminary data.</text>
</comment>
<comment type="cofactor">
    <cofactor evidence="1">
        <name>FAD</name>
        <dbReference type="ChEBI" id="CHEBI:57692"/>
    </cofactor>
</comment>
<dbReference type="Proteomes" id="UP000178082">
    <property type="component" value="Unassembled WGS sequence"/>
</dbReference>
<dbReference type="InterPro" id="IPR016164">
    <property type="entry name" value="FAD-linked_Oxase-like_C"/>
</dbReference>
<accession>A0A1F7SHR1</accession>
<dbReference type="InterPro" id="IPR016169">
    <property type="entry name" value="FAD-bd_PCMH_sub2"/>
</dbReference>
<evidence type="ECO:0000256" key="1">
    <source>
        <dbReference type="ARBA" id="ARBA00001974"/>
    </source>
</evidence>
<dbReference type="SUPFAM" id="SSF55103">
    <property type="entry name" value="FAD-linked oxidases, C-terminal domain"/>
    <property type="match status" value="1"/>
</dbReference>
<keyword evidence="5" id="KW-0560">Oxidoreductase</keyword>
<name>A0A1F7SHR1_9BACT</name>
<dbReference type="InterPro" id="IPR006094">
    <property type="entry name" value="Oxid_FAD_bind_N"/>
</dbReference>
<dbReference type="Gene3D" id="3.30.465.10">
    <property type="match status" value="1"/>
</dbReference>
<gene>
    <name evidence="7" type="ORF">A3G31_07530</name>
</gene>
<proteinExistence type="inferred from homology"/>
<dbReference type="InterPro" id="IPR036318">
    <property type="entry name" value="FAD-bd_PCMH-like_sf"/>
</dbReference>
<dbReference type="InterPro" id="IPR004113">
    <property type="entry name" value="FAD-bd_oxidored_4_C"/>
</dbReference>
<feature type="domain" description="FAD-binding PCMH-type" evidence="6">
    <location>
        <begin position="36"/>
        <end position="215"/>
    </location>
</feature>
<evidence type="ECO:0000256" key="3">
    <source>
        <dbReference type="ARBA" id="ARBA00022630"/>
    </source>
</evidence>
<dbReference type="PANTHER" id="PTHR42934:SF3">
    <property type="entry name" value="D-LACTATE DEHYDROGENASE"/>
    <property type="match status" value="1"/>
</dbReference>
<dbReference type="InterPro" id="IPR016166">
    <property type="entry name" value="FAD-bd_PCMH"/>
</dbReference>
<evidence type="ECO:0000256" key="5">
    <source>
        <dbReference type="ARBA" id="ARBA00023002"/>
    </source>
</evidence>
<keyword evidence="3" id="KW-0285">Flavoprotein</keyword>
<dbReference type="Pfam" id="PF01565">
    <property type="entry name" value="FAD_binding_4"/>
    <property type="match status" value="1"/>
</dbReference>
<dbReference type="FunFam" id="3.30.70.2740:FF:000001">
    <property type="entry name" value="D-lactate dehydrogenase mitochondrial"/>
    <property type="match status" value="1"/>
</dbReference>
<dbReference type="InterPro" id="IPR016171">
    <property type="entry name" value="Vanillyl_alc_oxidase_C-sub2"/>
</dbReference>
<dbReference type="AlphaFoldDB" id="A0A1F7SHR1"/>
<evidence type="ECO:0000256" key="4">
    <source>
        <dbReference type="ARBA" id="ARBA00022827"/>
    </source>
</evidence>
<dbReference type="Gene3D" id="3.30.70.2740">
    <property type="match status" value="1"/>
</dbReference>
<evidence type="ECO:0000313" key="8">
    <source>
        <dbReference type="Proteomes" id="UP000178082"/>
    </source>
</evidence>